<dbReference type="RefSeq" id="WP_168088290.1">
    <property type="nucleotide sequence ID" value="NZ_JAAVJC010000076.1"/>
</dbReference>
<evidence type="ECO:0000256" key="1">
    <source>
        <dbReference type="SAM" id="Phobius"/>
    </source>
</evidence>
<feature type="transmembrane region" description="Helical" evidence="1">
    <location>
        <begin position="226"/>
        <end position="250"/>
    </location>
</feature>
<organism evidence="3 4">
    <name type="scientific">Streptomyces bohaiensis</name>
    <dbReference type="NCBI Taxonomy" id="1431344"/>
    <lineage>
        <taxon>Bacteria</taxon>
        <taxon>Bacillati</taxon>
        <taxon>Actinomycetota</taxon>
        <taxon>Actinomycetes</taxon>
        <taxon>Kitasatosporales</taxon>
        <taxon>Streptomycetaceae</taxon>
        <taxon>Streptomyces</taxon>
    </lineage>
</organism>
<feature type="transmembrane region" description="Helical" evidence="1">
    <location>
        <begin position="145"/>
        <end position="165"/>
    </location>
</feature>
<feature type="chain" id="PRO_5045460930" evidence="2">
    <location>
        <begin position="23"/>
        <end position="275"/>
    </location>
</feature>
<comment type="caution">
    <text evidence="3">The sequence shown here is derived from an EMBL/GenBank/DDBJ whole genome shotgun (WGS) entry which is preliminary data.</text>
</comment>
<protein>
    <submittedName>
        <fullName evidence="3">DUF4184 family protein</fullName>
    </submittedName>
</protein>
<dbReference type="InterPro" id="IPR025238">
    <property type="entry name" value="DUF4184"/>
</dbReference>
<keyword evidence="1" id="KW-0812">Transmembrane</keyword>
<keyword evidence="4" id="KW-1185">Reference proteome</keyword>
<evidence type="ECO:0000313" key="3">
    <source>
        <dbReference type="EMBL" id="NJQ15519.1"/>
    </source>
</evidence>
<evidence type="ECO:0000313" key="4">
    <source>
        <dbReference type="Proteomes" id="UP000727056"/>
    </source>
</evidence>
<gene>
    <name evidence="3" type="ORF">HCN52_11290</name>
</gene>
<feature type="transmembrane region" description="Helical" evidence="1">
    <location>
        <begin position="64"/>
        <end position="82"/>
    </location>
</feature>
<dbReference type="Proteomes" id="UP000727056">
    <property type="component" value="Unassembled WGS sequence"/>
</dbReference>
<dbReference type="EMBL" id="JAAVJC010000076">
    <property type="protein sequence ID" value="NJQ15519.1"/>
    <property type="molecule type" value="Genomic_DNA"/>
</dbReference>
<feature type="signal peptide" evidence="2">
    <location>
        <begin position="1"/>
        <end position="22"/>
    </location>
</feature>
<dbReference type="Pfam" id="PF13803">
    <property type="entry name" value="DUF4184"/>
    <property type="match status" value="1"/>
</dbReference>
<sequence>MPFTLSHPAAVLPLMRSPLVPAALVCGAMAPDVPYFLGATGLTASAQAWYGEALNATYSHSFDGLWLSLLFGLLLFAGYLPARRPVVALLPARLMVTPPPGRAAAGGSPGAAAAWAGWVVVSVGIGVLTHVAWDALIREGSGGALARVLQVLSTLGGLVAIAIYLRARRSAADRPGPRRDRLPRGVRGPILGALGLGTLLGAVVLMDPASYVHEWTAGTLHLESLLSHGVKATAASGLLVAALYVAGWWIRHAASGASGRPVEPVEPAADRSERA</sequence>
<reference evidence="3 4" key="1">
    <citation type="submission" date="2020-03" db="EMBL/GenBank/DDBJ databases">
        <title>Draft genome of Streptomyces sp. ventii, isolated from the Axial Seamount in the Pacific Ocean, and resequencing of the two type strains Streptomyces lonarensis strain NCL 716 and Streptomyces bohaiensis strain 11A07.</title>
        <authorList>
            <person name="Loughran R.M."/>
            <person name="Pfannmuller K.M."/>
            <person name="Wasson B.J."/>
            <person name="Deadmond M.C."/>
            <person name="Paddock B.E."/>
            <person name="Koyack M.J."/>
            <person name="Gallegos D.A."/>
            <person name="Mitchell E.A."/>
            <person name="Ushijima B."/>
            <person name="Saw J.H."/>
            <person name="Mcphail K.L."/>
            <person name="Videau P."/>
        </authorList>
    </citation>
    <scope>NUCLEOTIDE SEQUENCE [LARGE SCALE GENOMIC DNA]</scope>
    <source>
        <strain evidence="3 4">11A07</strain>
    </source>
</reference>
<proteinExistence type="predicted"/>
<keyword evidence="2" id="KW-0732">Signal</keyword>
<keyword evidence="1" id="KW-0472">Membrane</keyword>
<feature type="transmembrane region" description="Helical" evidence="1">
    <location>
        <begin position="186"/>
        <end position="206"/>
    </location>
</feature>
<evidence type="ECO:0000256" key="2">
    <source>
        <dbReference type="SAM" id="SignalP"/>
    </source>
</evidence>
<feature type="transmembrane region" description="Helical" evidence="1">
    <location>
        <begin position="103"/>
        <end position="133"/>
    </location>
</feature>
<keyword evidence="1" id="KW-1133">Transmembrane helix</keyword>
<name>A0ABX1CEA3_9ACTN</name>
<accession>A0ABX1CEA3</accession>